<dbReference type="EMBL" id="SWCI01000004">
    <property type="protein sequence ID" value="TKB49430.1"/>
    <property type="molecule type" value="Genomic_DNA"/>
</dbReference>
<evidence type="ECO:0000256" key="3">
    <source>
        <dbReference type="ARBA" id="ARBA00022723"/>
    </source>
</evidence>
<dbReference type="PANTHER" id="PTHR30224:SF4">
    <property type="entry name" value="ELECTRON TRANSPORT PROTEIN YCCM-RELATED"/>
    <property type="match status" value="1"/>
</dbReference>
<comment type="subcellular location">
    <subcellularLocation>
        <location evidence="1">Cell membrane</location>
    </subcellularLocation>
</comment>
<organism evidence="9 10">
    <name type="scientific">Ferrimonas sediminicola</name>
    <dbReference type="NCBI Taxonomy" id="2569538"/>
    <lineage>
        <taxon>Bacteria</taxon>
        <taxon>Pseudomonadati</taxon>
        <taxon>Pseudomonadota</taxon>
        <taxon>Gammaproteobacteria</taxon>
        <taxon>Alteromonadales</taxon>
        <taxon>Ferrimonadaceae</taxon>
        <taxon>Ferrimonas</taxon>
    </lineage>
</organism>
<keyword evidence="7" id="KW-1133">Transmembrane helix</keyword>
<evidence type="ECO:0000259" key="8">
    <source>
        <dbReference type="PROSITE" id="PS51379"/>
    </source>
</evidence>
<comment type="caution">
    <text evidence="9">The sequence shown here is derived from an EMBL/GenBank/DDBJ whole genome shotgun (WGS) entry which is preliminary data.</text>
</comment>
<feature type="transmembrane region" description="Helical" evidence="7">
    <location>
        <begin position="81"/>
        <end position="100"/>
    </location>
</feature>
<keyword evidence="6 7" id="KW-0472">Membrane</keyword>
<keyword evidence="5" id="KW-0411">Iron-sulfur</keyword>
<evidence type="ECO:0000313" key="9">
    <source>
        <dbReference type="EMBL" id="TKB49430.1"/>
    </source>
</evidence>
<evidence type="ECO:0000256" key="2">
    <source>
        <dbReference type="ARBA" id="ARBA00022475"/>
    </source>
</evidence>
<keyword evidence="7" id="KW-0812">Transmembrane</keyword>
<dbReference type="GO" id="GO:0046872">
    <property type="term" value="F:metal ion binding"/>
    <property type="evidence" value="ECO:0007669"/>
    <property type="project" value="UniProtKB-KW"/>
</dbReference>
<evidence type="ECO:0000256" key="6">
    <source>
        <dbReference type="ARBA" id="ARBA00023136"/>
    </source>
</evidence>
<evidence type="ECO:0000256" key="7">
    <source>
        <dbReference type="SAM" id="Phobius"/>
    </source>
</evidence>
<feature type="transmembrane region" description="Helical" evidence="7">
    <location>
        <begin position="46"/>
        <end position="69"/>
    </location>
</feature>
<gene>
    <name evidence="9" type="ORF">FCL40_08855</name>
</gene>
<feature type="transmembrane region" description="Helical" evidence="7">
    <location>
        <begin position="362"/>
        <end position="383"/>
    </location>
</feature>
<keyword evidence="4" id="KW-0408">Iron</keyword>
<name>A0A4U1BG73_9GAMM</name>
<dbReference type="OrthoDB" id="9806398at2"/>
<reference evidence="9 10" key="1">
    <citation type="submission" date="2019-04" db="EMBL/GenBank/DDBJ databases">
        <authorList>
            <person name="Hwang J.C."/>
        </authorList>
    </citation>
    <scope>NUCLEOTIDE SEQUENCE [LARGE SCALE GENOMIC DNA]</scope>
    <source>
        <strain evidence="9 10">IMCC35001</strain>
    </source>
</reference>
<dbReference type="Proteomes" id="UP000305674">
    <property type="component" value="Unassembled WGS sequence"/>
</dbReference>
<dbReference type="GO" id="GO:0005886">
    <property type="term" value="C:plasma membrane"/>
    <property type="evidence" value="ECO:0007669"/>
    <property type="project" value="UniProtKB-SubCell"/>
</dbReference>
<protein>
    <submittedName>
        <fullName evidence="9">4Fe-4S binding protein</fullName>
    </submittedName>
</protein>
<dbReference type="InterPro" id="IPR017900">
    <property type="entry name" value="4Fe4S_Fe_S_CS"/>
</dbReference>
<dbReference type="InterPro" id="IPR052378">
    <property type="entry name" value="NosR_regulator"/>
</dbReference>
<evidence type="ECO:0000256" key="5">
    <source>
        <dbReference type="ARBA" id="ARBA00023014"/>
    </source>
</evidence>
<keyword evidence="10" id="KW-1185">Reference proteome</keyword>
<sequence>MTITELLSLALFAAVGAWLLLSRWPKMGWLPAATLALTAWVLSLAPLVWGAFLLLAALMVLTSALVTLPPPALKRVDQWRGYAQGACALSFGAIACQYALHVMQLWDGVPWIARPDLVDGFLPIAAGIQLQAWLVEGYWDSHHPAGVILLLLTLLASLGVKRAFCGWVCPLGWLGERLYQLRRSLWPARLTPPPWLDWPLRSIKYLLLGSIVALVLSLGGKGSVGFLQGQYHQAADLKMWTLFASPTLVTALCVVLVVVIMALRRGALCRYLCPYGAWLAIGGLLSPFKVRRNPQRCLKEARGMACDKCTRACPAGIPVDRRGTVHSDECNSCQRCVSACPVKGAVTSCLPGHRLPLSPQALALWLMVVMLVLPFLLHGAGMWQSGTDPELRTLLLNNLNFLGH</sequence>
<evidence type="ECO:0000256" key="4">
    <source>
        <dbReference type="ARBA" id="ARBA00023004"/>
    </source>
</evidence>
<dbReference type="Pfam" id="PF13237">
    <property type="entry name" value="Fer4_10"/>
    <property type="match status" value="1"/>
</dbReference>
<dbReference type="InterPro" id="IPR017896">
    <property type="entry name" value="4Fe4S_Fe-S-bd"/>
</dbReference>
<dbReference type="RefSeq" id="WP_136852877.1">
    <property type="nucleotide sequence ID" value="NZ_SWCI01000004.1"/>
</dbReference>
<evidence type="ECO:0000313" key="10">
    <source>
        <dbReference type="Proteomes" id="UP000305674"/>
    </source>
</evidence>
<dbReference type="PROSITE" id="PS51379">
    <property type="entry name" value="4FE4S_FER_2"/>
    <property type="match status" value="1"/>
</dbReference>
<feature type="transmembrane region" description="Helical" evidence="7">
    <location>
        <begin position="205"/>
        <end position="227"/>
    </location>
</feature>
<keyword evidence="2" id="KW-1003">Cell membrane</keyword>
<dbReference type="GO" id="GO:0051536">
    <property type="term" value="F:iron-sulfur cluster binding"/>
    <property type="evidence" value="ECO:0007669"/>
    <property type="project" value="UniProtKB-KW"/>
</dbReference>
<dbReference type="AlphaFoldDB" id="A0A4U1BG73"/>
<proteinExistence type="predicted"/>
<feature type="domain" description="4Fe-4S ferredoxin-type" evidence="8">
    <location>
        <begin position="321"/>
        <end position="352"/>
    </location>
</feature>
<keyword evidence="3" id="KW-0479">Metal-binding</keyword>
<feature type="transmembrane region" description="Helical" evidence="7">
    <location>
        <begin position="239"/>
        <end position="263"/>
    </location>
</feature>
<dbReference type="PROSITE" id="PS00198">
    <property type="entry name" value="4FE4S_FER_1"/>
    <property type="match status" value="1"/>
</dbReference>
<dbReference type="SUPFAM" id="SSF54862">
    <property type="entry name" value="4Fe-4S ferredoxins"/>
    <property type="match status" value="1"/>
</dbReference>
<accession>A0A4U1BG73</accession>
<evidence type="ECO:0000256" key="1">
    <source>
        <dbReference type="ARBA" id="ARBA00004236"/>
    </source>
</evidence>
<dbReference type="Pfam" id="PF12801">
    <property type="entry name" value="Fer4_5"/>
    <property type="match status" value="1"/>
</dbReference>
<dbReference type="PANTHER" id="PTHR30224">
    <property type="entry name" value="ELECTRON TRANSPORT PROTEIN"/>
    <property type="match status" value="1"/>
</dbReference>